<protein>
    <submittedName>
        <fullName evidence="4">Polysaccharide deacetylase</fullName>
    </submittedName>
</protein>
<comment type="subcellular location">
    <subcellularLocation>
        <location evidence="1">Secreted</location>
    </subcellularLocation>
</comment>
<keyword evidence="5" id="KW-1185">Reference proteome</keyword>
<dbReference type="EMBL" id="FWXW01000003">
    <property type="protein sequence ID" value="SMC56281.1"/>
    <property type="molecule type" value="Genomic_DNA"/>
</dbReference>
<feature type="domain" description="NodB homology" evidence="3">
    <location>
        <begin position="115"/>
        <end position="272"/>
    </location>
</feature>
<evidence type="ECO:0000313" key="5">
    <source>
        <dbReference type="Proteomes" id="UP000192790"/>
    </source>
</evidence>
<organism evidence="4 5">
    <name type="scientific">Papillibacter cinnamivorans DSM 12816</name>
    <dbReference type="NCBI Taxonomy" id="1122930"/>
    <lineage>
        <taxon>Bacteria</taxon>
        <taxon>Bacillati</taxon>
        <taxon>Bacillota</taxon>
        <taxon>Clostridia</taxon>
        <taxon>Eubacteriales</taxon>
        <taxon>Oscillospiraceae</taxon>
        <taxon>Papillibacter</taxon>
    </lineage>
</organism>
<name>A0A1W2A791_9FIRM</name>
<dbReference type="InterPro" id="IPR002509">
    <property type="entry name" value="NODB_dom"/>
</dbReference>
<reference evidence="4 5" key="1">
    <citation type="submission" date="2017-04" db="EMBL/GenBank/DDBJ databases">
        <authorList>
            <person name="Afonso C.L."/>
            <person name="Miller P.J."/>
            <person name="Scott M.A."/>
            <person name="Spackman E."/>
            <person name="Goraichik I."/>
            <person name="Dimitrov K.M."/>
            <person name="Suarez D.L."/>
            <person name="Swayne D.E."/>
        </authorList>
    </citation>
    <scope>NUCLEOTIDE SEQUENCE [LARGE SCALE GENOMIC DNA]</scope>
    <source>
        <strain evidence="4 5">DSM 12816</strain>
    </source>
</reference>
<proteinExistence type="predicted"/>
<dbReference type="GO" id="GO:0005576">
    <property type="term" value="C:extracellular region"/>
    <property type="evidence" value="ECO:0007669"/>
    <property type="project" value="UniProtKB-SubCell"/>
</dbReference>
<evidence type="ECO:0000313" key="4">
    <source>
        <dbReference type="EMBL" id="SMC56281.1"/>
    </source>
</evidence>
<dbReference type="Gene3D" id="3.20.20.370">
    <property type="entry name" value="Glycoside hydrolase/deacetylase"/>
    <property type="match status" value="1"/>
</dbReference>
<dbReference type="SUPFAM" id="SSF88713">
    <property type="entry name" value="Glycoside hydrolase/deacetylase"/>
    <property type="match status" value="1"/>
</dbReference>
<dbReference type="InterPro" id="IPR011330">
    <property type="entry name" value="Glyco_hydro/deAcase_b/a-brl"/>
</dbReference>
<dbReference type="CDD" id="cd10918">
    <property type="entry name" value="CE4_NodB_like_5s_6s"/>
    <property type="match status" value="1"/>
</dbReference>
<sequence length="272" mass="30635">MTAGVSNLKKAVLLLFLIITAAVLTFRAASRYADLEGLKPGSAQQSETGQSAGFPAEGIPVLLYHSIRSEANNPMCVFPEQFREEMDWLKEHKYHTLTLEEFYNTLTGGGEVPENPVLITFDDGYADNYQTAWPILRQHGFTAAFFIVTDYVGPYRISWEQLKELSQAGISIGSHSVSHRDLSALTRKQQEEELEVSRQLLEDNLGIPLRAFCYPYGKYNKTTMKLLGNLEYRMGFTTRPGRVHAGDDLFQLRRIYILGGIPLSEFIEKVSA</sequence>
<dbReference type="InterPro" id="IPR051398">
    <property type="entry name" value="Polysacch_Deacetylase"/>
</dbReference>
<dbReference type="AlphaFoldDB" id="A0A1W2A791"/>
<dbReference type="PANTHER" id="PTHR34216:SF3">
    <property type="entry name" value="POLY-BETA-1,6-N-ACETYL-D-GLUCOSAMINE N-DEACETYLASE"/>
    <property type="match status" value="1"/>
</dbReference>
<dbReference type="PANTHER" id="PTHR34216">
    <property type="match status" value="1"/>
</dbReference>
<keyword evidence="2" id="KW-0732">Signal</keyword>
<dbReference type="Proteomes" id="UP000192790">
    <property type="component" value="Unassembled WGS sequence"/>
</dbReference>
<dbReference type="PROSITE" id="PS51677">
    <property type="entry name" value="NODB"/>
    <property type="match status" value="1"/>
</dbReference>
<dbReference type="GO" id="GO:0005975">
    <property type="term" value="P:carbohydrate metabolic process"/>
    <property type="evidence" value="ECO:0007669"/>
    <property type="project" value="InterPro"/>
</dbReference>
<gene>
    <name evidence="4" type="ORF">SAMN02745168_1566</name>
</gene>
<evidence type="ECO:0000256" key="2">
    <source>
        <dbReference type="ARBA" id="ARBA00022729"/>
    </source>
</evidence>
<dbReference type="Pfam" id="PF01522">
    <property type="entry name" value="Polysacc_deac_1"/>
    <property type="match status" value="1"/>
</dbReference>
<evidence type="ECO:0000256" key="1">
    <source>
        <dbReference type="ARBA" id="ARBA00004613"/>
    </source>
</evidence>
<dbReference type="STRING" id="1122930.SAMN02745168_1566"/>
<dbReference type="GO" id="GO:0016810">
    <property type="term" value="F:hydrolase activity, acting on carbon-nitrogen (but not peptide) bonds"/>
    <property type="evidence" value="ECO:0007669"/>
    <property type="project" value="InterPro"/>
</dbReference>
<accession>A0A1W2A791</accession>
<evidence type="ECO:0000259" key="3">
    <source>
        <dbReference type="PROSITE" id="PS51677"/>
    </source>
</evidence>